<organism evidence="1 2">
    <name type="scientific">Acetilactobacillus jinshanensis</name>
    <dbReference type="NCBI Taxonomy" id="1720083"/>
    <lineage>
        <taxon>Bacteria</taxon>
        <taxon>Bacillati</taxon>
        <taxon>Bacillota</taxon>
        <taxon>Bacilli</taxon>
        <taxon>Lactobacillales</taxon>
        <taxon>Lactobacillaceae</taxon>
        <taxon>Acetilactobacillus</taxon>
    </lineage>
</organism>
<evidence type="ECO:0000313" key="2">
    <source>
        <dbReference type="Proteomes" id="UP000294321"/>
    </source>
</evidence>
<dbReference type="AlphaFoldDB" id="A0A4P6ZLW2"/>
<dbReference type="RefSeq" id="WP_133442246.1">
    <property type="nucleotide sequence ID" value="NZ_CP034726.1"/>
</dbReference>
<dbReference type="SUPFAM" id="SSF58100">
    <property type="entry name" value="Bacterial hemolysins"/>
    <property type="match status" value="1"/>
</dbReference>
<keyword evidence="2" id="KW-1185">Reference proteome</keyword>
<dbReference type="EMBL" id="CP034726">
    <property type="protein sequence ID" value="QBP18688.1"/>
    <property type="molecule type" value="Genomic_DNA"/>
</dbReference>
<gene>
    <name evidence="1" type="ORF">ELX58_06005</name>
</gene>
<name>A0A4P6ZLW2_9LACO</name>
<accession>A0A4P6ZLW2</accession>
<sequence>MNRFTKYTGETAAILGLACLLHPKEVKSDLSYLKKYLITSKQLINRLIEQLKTSKDALQNFTHSIKGVDVNKIEQRTNHSVNQLQVKINQLQKSIKQTKTN</sequence>
<reference evidence="2" key="1">
    <citation type="submission" date="2018-12" db="EMBL/GenBank/DDBJ databases">
        <title>A new species of lactobacillus.</title>
        <authorList>
            <person name="Jian Y."/>
            <person name="Xin L."/>
            <person name="Hong Z.J."/>
            <person name="Ming L.Z."/>
            <person name="Hong X.Z."/>
        </authorList>
    </citation>
    <scope>NUCLEOTIDE SEQUENCE [LARGE SCALE GENOMIC DNA]</scope>
    <source>
        <strain evidence="2">HSLZ-75</strain>
    </source>
</reference>
<dbReference type="KEGG" id="lji:ELX58_06005"/>
<evidence type="ECO:0000313" key="1">
    <source>
        <dbReference type="EMBL" id="QBP18688.1"/>
    </source>
</evidence>
<dbReference type="Proteomes" id="UP000294321">
    <property type="component" value="Chromosome"/>
</dbReference>
<proteinExistence type="predicted"/>
<protein>
    <submittedName>
        <fullName evidence="1">Uncharacterized protein</fullName>
    </submittedName>
</protein>